<dbReference type="Proteomes" id="UP001201262">
    <property type="component" value="Unassembled WGS sequence"/>
</dbReference>
<feature type="compositionally biased region" description="Polar residues" evidence="1">
    <location>
        <begin position="143"/>
        <end position="153"/>
    </location>
</feature>
<organism evidence="2 3">
    <name type="scientific">Talaromyces proteolyticus</name>
    <dbReference type="NCBI Taxonomy" id="1131652"/>
    <lineage>
        <taxon>Eukaryota</taxon>
        <taxon>Fungi</taxon>
        <taxon>Dikarya</taxon>
        <taxon>Ascomycota</taxon>
        <taxon>Pezizomycotina</taxon>
        <taxon>Eurotiomycetes</taxon>
        <taxon>Eurotiomycetidae</taxon>
        <taxon>Eurotiales</taxon>
        <taxon>Trichocomaceae</taxon>
        <taxon>Talaromyces</taxon>
        <taxon>Talaromyces sect. Bacilispori</taxon>
    </lineage>
</organism>
<evidence type="ECO:0000256" key="1">
    <source>
        <dbReference type="SAM" id="MobiDB-lite"/>
    </source>
</evidence>
<reference evidence="2" key="1">
    <citation type="submission" date="2021-12" db="EMBL/GenBank/DDBJ databases">
        <title>Convergent genome expansion in fungi linked to evolution of root-endophyte symbiosis.</title>
        <authorList>
            <consortium name="DOE Joint Genome Institute"/>
            <person name="Ke Y.-H."/>
            <person name="Bonito G."/>
            <person name="Liao H.-L."/>
            <person name="Looney B."/>
            <person name="Rojas-Flechas A."/>
            <person name="Nash J."/>
            <person name="Hameed K."/>
            <person name="Schadt C."/>
            <person name="Martin F."/>
            <person name="Crous P.W."/>
            <person name="Miettinen O."/>
            <person name="Magnuson J.K."/>
            <person name="Labbe J."/>
            <person name="Jacobson D."/>
            <person name="Doktycz M.J."/>
            <person name="Veneault-Fourrey C."/>
            <person name="Kuo A."/>
            <person name="Mondo S."/>
            <person name="Calhoun S."/>
            <person name="Riley R."/>
            <person name="Ohm R."/>
            <person name="LaButti K."/>
            <person name="Andreopoulos B."/>
            <person name="Pangilinan J."/>
            <person name="Nolan M."/>
            <person name="Tritt A."/>
            <person name="Clum A."/>
            <person name="Lipzen A."/>
            <person name="Daum C."/>
            <person name="Barry K."/>
            <person name="Grigoriev I.V."/>
            <person name="Vilgalys R."/>
        </authorList>
    </citation>
    <scope>NUCLEOTIDE SEQUENCE</scope>
    <source>
        <strain evidence="2">PMI_201</strain>
    </source>
</reference>
<sequence>MQHQQHRYVPQLSSIPIRTIERGAEQLTKYPYNVQHNQPMDTHSYLSDEANAHHNFVNMFAPGHHPSLPLTRQGNGATSSRDWHKSVLSWQSNVDQTIAPPSYENYTSSQTIGSGMAGMTSQSMAEVQHHQHNSNSSDQSNSTVPSQEAWSFTWDSKGENRNLAERVKPKRRKLTASERARTKALKLAGGACEICRKKKKKCHHKDLTEHMEEDVMDEVHSNEDQSIIMAQDAESVVGEFKTETQMYGFPTSNPSPYLSHNDDMTPTLLPDENPAHSAMPRGFLDDPYHTLSSASSEEFVMDTAGFGHQFNASHPMTLENMYVENANGEYGVPWYPPAVGYRGPMYQPY</sequence>
<dbReference type="GeneID" id="70251070"/>
<keyword evidence="3" id="KW-1185">Reference proteome</keyword>
<evidence type="ECO:0000313" key="2">
    <source>
        <dbReference type="EMBL" id="KAH8694017.1"/>
    </source>
</evidence>
<name>A0AAD4KL07_9EURO</name>
<accession>A0AAD4KL07</accession>
<dbReference type="EMBL" id="JAJTJA010000009">
    <property type="protein sequence ID" value="KAH8694017.1"/>
    <property type="molecule type" value="Genomic_DNA"/>
</dbReference>
<gene>
    <name evidence="2" type="ORF">BGW36DRAFT_430040</name>
</gene>
<proteinExistence type="predicted"/>
<dbReference type="RefSeq" id="XP_046069687.1">
    <property type="nucleotide sequence ID" value="XM_046220783.1"/>
</dbReference>
<dbReference type="AlphaFoldDB" id="A0AAD4KL07"/>
<protein>
    <submittedName>
        <fullName evidence="2">Uncharacterized protein</fullName>
    </submittedName>
</protein>
<feature type="compositionally biased region" description="Low complexity" evidence="1">
    <location>
        <begin position="133"/>
        <end position="142"/>
    </location>
</feature>
<feature type="compositionally biased region" description="Polar residues" evidence="1">
    <location>
        <begin position="114"/>
        <end position="125"/>
    </location>
</feature>
<evidence type="ECO:0000313" key="3">
    <source>
        <dbReference type="Proteomes" id="UP001201262"/>
    </source>
</evidence>
<comment type="caution">
    <text evidence="2">The sequence shown here is derived from an EMBL/GenBank/DDBJ whole genome shotgun (WGS) entry which is preliminary data.</text>
</comment>
<feature type="region of interest" description="Disordered" evidence="1">
    <location>
        <begin position="114"/>
        <end position="153"/>
    </location>
</feature>